<dbReference type="InterPro" id="IPR000551">
    <property type="entry name" value="MerR-type_HTH_dom"/>
</dbReference>
<dbReference type="GeneID" id="78227921"/>
<reference evidence="5 6" key="1">
    <citation type="submission" date="2019-07" db="EMBL/GenBank/DDBJ databases">
        <title>Whole genome shotgun sequence of Asaia bogorensis NBRC 16594.</title>
        <authorList>
            <person name="Hosoyama A."/>
            <person name="Uohara A."/>
            <person name="Ohji S."/>
            <person name="Ichikawa N."/>
        </authorList>
    </citation>
    <scope>NUCLEOTIDE SEQUENCE [LARGE SCALE GENOMIC DNA]</scope>
    <source>
        <strain evidence="5 6">NBRC 16594</strain>
    </source>
</reference>
<keyword evidence="1" id="KW-0238">DNA-binding</keyword>
<gene>
    <name evidence="5" type="ORF">ABO01nite_21580</name>
</gene>
<feature type="coiled-coil region" evidence="2">
    <location>
        <begin position="259"/>
        <end position="300"/>
    </location>
</feature>
<dbReference type="InterPro" id="IPR009061">
    <property type="entry name" value="DNA-bd_dom_put_sf"/>
</dbReference>
<dbReference type="PANTHER" id="PTHR30204">
    <property type="entry name" value="REDOX-CYCLING DRUG-SENSING TRANSCRIPTIONAL ACTIVATOR SOXR"/>
    <property type="match status" value="1"/>
</dbReference>
<evidence type="ECO:0000256" key="2">
    <source>
        <dbReference type="SAM" id="Coils"/>
    </source>
</evidence>
<keyword evidence="6" id="KW-1185">Reference proteome</keyword>
<comment type="caution">
    <text evidence="5">The sequence shown here is derived from an EMBL/GenBank/DDBJ whole genome shotgun (WGS) entry which is preliminary data.</text>
</comment>
<dbReference type="PROSITE" id="PS50937">
    <property type="entry name" value="HTH_MERR_2"/>
    <property type="match status" value="1"/>
</dbReference>
<evidence type="ECO:0000259" key="4">
    <source>
        <dbReference type="PROSITE" id="PS50937"/>
    </source>
</evidence>
<proteinExistence type="predicted"/>
<accession>A0AAN4R6A0</accession>
<dbReference type="EMBL" id="BJVS01000006">
    <property type="protein sequence ID" value="GEL54151.1"/>
    <property type="molecule type" value="Genomic_DNA"/>
</dbReference>
<dbReference type="PANTHER" id="PTHR30204:SF15">
    <property type="entry name" value="BLL5018 PROTEIN"/>
    <property type="match status" value="1"/>
</dbReference>
<dbReference type="KEGG" id="abg:Asbog_01071"/>
<dbReference type="AlphaFoldDB" id="A0AAN4R6A0"/>
<organism evidence="5 6">
    <name type="scientific">Asaia bogorensis NBRC 16594</name>
    <dbReference type="NCBI Taxonomy" id="1231624"/>
    <lineage>
        <taxon>Bacteria</taxon>
        <taxon>Pseudomonadati</taxon>
        <taxon>Pseudomonadota</taxon>
        <taxon>Alphaproteobacteria</taxon>
        <taxon>Acetobacterales</taxon>
        <taxon>Acetobacteraceae</taxon>
        <taxon>Asaia</taxon>
    </lineage>
</organism>
<feature type="domain" description="HTH merR-type" evidence="4">
    <location>
        <begin position="32"/>
        <end position="100"/>
    </location>
</feature>
<dbReference type="Pfam" id="PF13411">
    <property type="entry name" value="MerR_1"/>
    <property type="match status" value="1"/>
</dbReference>
<evidence type="ECO:0000313" key="5">
    <source>
        <dbReference type="EMBL" id="GEL54151.1"/>
    </source>
</evidence>
<dbReference type="GO" id="GO:0003700">
    <property type="term" value="F:DNA-binding transcription factor activity"/>
    <property type="evidence" value="ECO:0007669"/>
    <property type="project" value="InterPro"/>
</dbReference>
<name>A0AAN4R6A0_9PROT</name>
<dbReference type="GO" id="GO:0003677">
    <property type="term" value="F:DNA binding"/>
    <property type="evidence" value="ECO:0007669"/>
    <property type="project" value="UniProtKB-KW"/>
</dbReference>
<feature type="region of interest" description="Disordered" evidence="3">
    <location>
        <begin position="172"/>
        <end position="211"/>
    </location>
</feature>
<dbReference type="Proteomes" id="UP000321287">
    <property type="component" value="Unassembled WGS sequence"/>
</dbReference>
<dbReference type="RefSeq" id="WP_083510720.1">
    <property type="nucleotide sequence ID" value="NZ_AP014690.1"/>
</dbReference>
<dbReference type="InterPro" id="IPR047057">
    <property type="entry name" value="MerR_fam"/>
</dbReference>
<keyword evidence="2" id="KW-0175">Coiled coil</keyword>
<feature type="compositionally biased region" description="Basic and acidic residues" evidence="3">
    <location>
        <begin position="201"/>
        <end position="211"/>
    </location>
</feature>
<evidence type="ECO:0000256" key="3">
    <source>
        <dbReference type="SAM" id="MobiDB-lite"/>
    </source>
</evidence>
<dbReference type="CDD" id="cd04765">
    <property type="entry name" value="HTH_MlrA-like_sg2"/>
    <property type="match status" value="1"/>
</dbReference>
<protein>
    <submittedName>
        <fullName evidence="5">MerR family transcriptional regulator</fullName>
    </submittedName>
</protein>
<dbReference type="SMART" id="SM00422">
    <property type="entry name" value="HTH_MERR"/>
    <property type="match status" value="1"/>
</dbReference>
<dbReference type="SUPFAM" id="SSF46955">
    <property type="entry name" value="Putative DNA-binding domain"/>
    <property type="match status" value="1"/>
</dbReference>
<sequence length="304" mass="32700">MTTSFPVASVLGGPEERTDFDRLVKGPNAYRTISEVADELHVPQHVLRFWETRFPEVKPLKRGGGRRYYSPSDIEILRHITDLLYVQGYTIKGVQRVLKEQLAGVDTVLAPALVAGSGTEPGAAATSDEAARSSFEIPAFQAPEPEPEPEPAHLAHHPEGDAVMDVGHAMPEESEDLDGPEAAQGPADAHSSDSECDAGAEDLRDSLSEPVESHEPIILDPGEETSGLPVVAASEIASAAPDPVVTQPAASSDMDGALVTILQDELEGLRKEQGRWKQERRALRLALEDVLGELDSLREMLPTA</sequence>
<evidence type="ECO:0000313" key="6">
    <source>
        <dbReference type="Proteomes" id="UP000321287"/>
    </source>
</evidence>
<evidence type="ECO:0000256" key="1">
    <source>
        <dbReference type="ARBA" id="ARBA00023125"/>
    </source>
</evidence>
<dbReference type="Gene3D" id="1.10.1660.10">
    <property type="match status" value="1"/>
</dbReference>